<feature type="transmembrane region" description="Helical" evidence="1">
    <location>
        <begin position="53"/>
        <end position="72"/>
    </location>
</feature>
<dbReference type="EMBL" id="KZ302001">
    <property type="protein sequence ID" value="PFH50542.1"/>
    <property type="molecule type" value="Genomic_DNA"/>
</dbReference>
<keyword evidence="1" id="KW-1133">Transmembrane helix</keyword>
<keyword evidence="3" id="KW-1185">Reference proteome</keyword>
<dbReference type="AlphaFoldDB" id="A0A2A9NS92"/>
<dbReference type="Pfam" id="PF08636">
    <property type="entry name" value="Pkr1"/>
    <property type="match status" value="1"/>
</dbReference>
<reference evidence="2 3" key="1">
    <citation type="submission" date="2014-02" db="EMBL/GenBank/DDBJ databases">
        <title>Transposable element dynamics among asymbiotic and ectomycorrhizal Amanita fungi.</title>
        <authorList>
            <consortium name="DOE Joint Genome Institute"/>
            <person name="Hess J."/>
            <person name="Skrede I."/>
            <person name="Wolfe B."/>
            <person name="LaButti K."/>
            <person name="Ohm R.A."/>
            <person name="Grigoriev I.V."/>
            <person name="Pringle A."/>
        </authorList>
    </citation>
    <scope>NUCLEOTIDE SEQUENCE [LARGE SCALE GENOMIC DNA]</scope>
    <source>
        <strain evidence="2 3">SKay4041</strain>
    </source>
</reference>
<organism evidence="2 3">
    <name type="scientific">Amanita thiersii Skay4041</name>
    <dbReference type="NCBI Taxonomy" id="703135"/>
    <lineage>
        <taxon>Eukaryota</taxon>
        <taxon>Fungi</taxon>
        <taxon>Dikarya</taxon>
        <taxon>Basidiomycota</taxon>
        <taxon>Agaricomycotina</taxon>
        <taxon>Agaricomycetes</taxon>
        <taxon>Agaricomycetidae</taxon>
        <taxon>Agaricales</taxon>
        <taxon>Pluteineae</taxon>
        <taxon>Amanitaceae</taxon>
        <taxon>Amanita</taxon>
    </lineage>
</organism>
<evidence type="ECO:0000313" key="3">
    <source>
        <dbReference type="Proteomes" id="UP000242287"/>
    </source>
</evidence>
<evidence type="ECO:0000256" key="1">
    <source>
        <dbReference type="SAM" id="Phobius"/>
    </source>
</evidence>
<evidence type="ECO:0000313" key="2">
    <source>
        <dbReference type="EMBL" id="PFH50542.1"/>
    </source>
</evidence>
<accession>A0A2A9NS92</accession>
<proteinExistence type="predicted"/>
<keyword evidence="1" id="KW-0472">Membrane</keyword>
<dbReference type="GO" id="GO:0070072">
    <property type="term" value="P:vacuolar proton-transporting V-type ATPase complex assembly"/>
    <property type="evidence" value="ECO:0007669"/>
    <property type="project" value="InterPro"/>
</dbReference>
<protein>
    <submittedName>
        <fullName evidence="2">Uncharacterized protein</fullName>
    </submittedName>
</protein>
<name>A0A2A9NS92_9AGAR</name>
<sequence>MTEPESAPSIFAQLLQPGSSLNPSFLAIVDASFSLLAVILLSLVYVTAGNPHVFALLGIEIALWASVKWYGFSITCLGLVH</sequence>
<dbReference type="InterPro" id="IPR013945">
    <property type="entry name" value="Pkr1"/>
</dbReference>
<keyword evidence="1" id="KW-0812">Transmembrane</keyword>
<gene>
    <name evidence="2" type="ORF">AMATHDRAFT_144849</name>
</gene>
<feature type="transmembrane region" description="Helical" evidence="1">
    <location>
        <begin position="25"/>
        <end position="46"/>
    </location>
</feature>
<dbReference type="STRING" id="703135.A0A2A9NS92"/>
<dbReference type="OrthoDB" id="9626941at2759"/>
<dbReference type="Proteomes" id="UP000242287">
    <property type="component" value="Unassembled WGS sequence"/>
</dbReference>